<accession>A0A6J2X6L5</accession>
<dbReference type="AlphaFoldDB" id="A0A6J2X6L5"/>
<dbReference type="OrthoDB" id="8196465at2759"/>
<comment type="caution">
    <text evidence="10">Lacks conserved residue(s) required for the propagation of feature annotation.</text>
</comment>
<keyword evidence="7 10" id="KW-0472">Membrane</keyword>
<comment type="subcellular location">
    <subcellularLocation>
        <location evidence="1 10">Cell membrane</location>
        <topology evidence="1 10">Multi-pass membrane protein</topology>
    </subcellularLocation>
</comment>
<dbReference type="RefSeq" id="XP_030746544.1">
    <property type="nucleotide sequence ID" value="XM_030890684.1"/>
</dbReference>
<gene>
    <name evidence="12" type="primary">LOC115875262</name>
</gene>
<evidence type="ECO:0000256" key="8">
    <source>
        <dbReference type="ARBA" id="ARBA00023170"/>
    </source>
</evidence>
<dbReference type="KEGG" id="soy:115875262"/>
<protein>
    <recommendedName>
        <fullName evidence="10">Odorant receptor</fullName>
    </recommendedName>
</protein>
<evidence type="ECO:0000313" key="12">
    <source>
        <dbReference type="RefSeq" id="XP_030746544.1"/>
    </source>
</evidence>
<keyword evidence="6 10" id="KW-1133">Transmembrane helix</keyword>
<dbReference type="InterPro" id="IPR004117">
    <property type="entry name" value="7tm6_olfct_rcpt"/>
</dbReference>
<name>A0A6J2X6L5_SITOR</name>
<feature type="transmembrane region" description="Helical" evidence="10">
    <location>
        <begin position="55"/>
        <end position="75"/>
    </location>
</feature>
<comment type="similarity">
    <text evidence="10">Belongs to the insect chemoreceptor superfamily. Heteromeric odorant receptor channel (TC 1.A.69) family.</text>
</comment>
<evidence type="ECO:0000256" key="3">
    <source>
        <dbReference type="ARBA" id="ARBA00022606"/>
    </source>
</evidence>
<evidence type="ECO:0000256" key="6">
    <source>
        <dbReference type="ARBA" id="ARBA00022989"/>
    </source>
</evidence>
<dbReference type="PANTHER" id="PTHR21137:SF35">
    <property type="entry name" value="ODORANT RECEPTOR 19A-RELATED"/>
    <property type="match status" value="1"/>
</dbReference>
<dbReference type="Proteomes" id="UP000504635">
    <property type="component" value="Unplaced"/>
</dbReference>
<dbReference type="Pfam" id="PF02949">
    <property type="entry name" value="7tm_6"/>
    <property type="match status" value="1"/>
</dbReference>
<evidence type="ECO:0000256" key="4">
    <source>
        <dbReference type="ARBA" id="ARBA00022692"/>
    </source>
</evidence>
<dbReference type="GO" id="GO:0005886">
    <property type="term" value="C:plasma membrane"/>
    <property type="evidence" value="ECO:0007669"/>
    <property type="project" value="UniProtKB-SubCell"/>
</dbReference>
<dbReference type="GeneID" id="115875262"/>
<keyword evidence="5 10" id="KW-0552">Olfaction</keyword>
<keyword evidence="8 10" id="KW-0675">Receptor</keyword>
<evidence type="ECO:0000256" key="2">
    <source>
        <dbReference type="ARBA" id="ARBA00022475"/>
    </source>
</evidence>
<feature type="transmembrane region" description="Helical" evidence="10">
    <location>
        <begin position="20"/>
        <end position="43"/>
    </location>
</feature>
<feature type="transmembrane region" description="Helical" evidence="10">
    <location>
        <begin position="263"/>
        <end position="283"/>
    </location>
</feature>
<evidence type="ECO:0000313" key="11">
    <source>
        <dbReference type="Proteomes" id="UP000504635"/>
    </source>
</evidence>
<feature type="transmembrane region" description="Helical" evidence="10">
    <location>
        <begin position="230"/>
        <end position="251"/>
    </location>
</feature>
<dbReference type="InParanoid" id="A0A6J2X6L5"/>
<dbReference type="FunCoup" id="A0A6J2X6L5">
    <property type="interactions" value="26"/>
</dbReference>
<reference evidence="12" key="1">
    <citation type="submission" date="2025-08" db="UniProtKB">
        <authorList>
            <consortium name="RefSeq"/>
        </authorList>
    </citation>
    <scope>IDENTIFICATION</scope>
    <source>
        <tissue evidence="12">Gonads</tissue>
    </source>
</reference>
<dbReference type="GO" id="GO:0007165">
    <property type="term" value="P:signal transduction"/>
    <property type="evidence" value="ECO:0007669"/>
    <property type="project" value="UniProtKB-KW"/>
</dbReference>
<keyword evidence="11" id="KW-1185">Reference proteome</keyword>
<dbReference type="PANTHER" id="PTHR21137">
    <property type="entry name" value="ODORANT RECEPTOR"/>
    <property type="match status" value="1"/>
</dbReference>
<keyword evidence="2" id="KW-1003">Cell membrane</keyword>
<dbReference type="GO" id="GO:0005549">
    <property type="term" value="F:odorant binding"/>
    <property type="evidence" value="ECO:0007669"/>
    <property type="project" value="InterPro"/>
</dbReference>
<organism evidence="11 12">
    <name type="scientific">Sitophilus oryzae</name>
    <name type="common">Rice weevil</name>
    <name type="synonym">Curculio oryzae</name>
    <dbReference type="NCBI Taxonomy" id="7048"/>
    <lineage>
        <taxon>Eukaryota</taxon>
        <taxon>Metazoa</taxon>
        <taxon>Ecdysozoa</taxon>
        <taxon>Arthropoda</taxon>
        <taxon>Hexapoda</taxon>
        <taxon>Insecta</taxon>
        <taxon>Pterygota</taxon>
        <taxon>Neoptera</taxon>
        <taxon>Endopterygota</taxon>
        <taxon>Coleoptera</taxon>
        <taxon>Polyphaga</taxon>
        <taxon>Cucujiformia</taxon>
        <taxon>Curculionidae</taxon>
        <taxon>Dryophthorinae</taxon>
        <taxon>Sitophilus</taxon>
    </lineage>
</organism>
<keyword evidence="4 10" id="KW-0812">Transmembrane</keyword>
<keyword evidence="3 10" id="KW-0716">Sensory transduction</keyword>
<proteinExistence type="inferred from homology"/>
<sequence>MKFSGLWLDQDKKCPIWFKAYSIIILVFGLYTVNFLLFINWIIAINSDIKNFASMCYIIMIVHMGELKSLVLLKYRKDCFKMVRMFQHETFQPKTSEELEKVKEVLGNFTKLKNWMTAASMGAAVLLDTFPLFHEDKYKLPMSVWYPININYSPLFEIMYLHQAISIVAVTTLNVYTEAMIMGFLTFVGLQCDLLSMRIENLEEFSKKNLEVLIKNHWFILRLFKLIKNLAGKIYFTQIFASTITYCMDMYLLTIMDIWSVEYLYILTYQLAVIGMFMIPCWLSTEMTLKSERIAVALYNCNWFAASESFKKDMMFFMMRTQRPLKLLANDFFYVSLELFLKMVRTSLSYFAVLMNIDSSSPRNFSI</sequence>
<evidence type="ECO:0000256" key="5">
    <source>
        <dbReference type="ARBA" id="ARBA00022725"/>
    </source>
</evidence>
<evidence type="ECO:0000256" key="9">
    <source>
        <dbReference type="ARBA" id="ARBA00023224"/>
    </source>
</evidence>
<evidence type="ECO:0000256" key="7">
    <source>
        <dbReference type="ARBA" id="ARBA00023136"/>
    </source>
</evidence>
<evidence type="ECO:0000256" key="10">
    <source>
        <dbReference type="RuleBase" id="RU351113"/>
    </source>
</evidence>
<dbReference type="GO" id="GO:0004984">
    <property type="term" value="F:olfactory receptor activity"/>
    <property type="evidence" value="ECO:0007669"/>
    <property type="project" value="InterPro"/>
</dbReference>
<keyword evidence="9 10" id="KW-0807">Transducer</keyword>
<evidence type="ECO:0000256" key="1">
    <source>
        <dbReference type="ARBA" id="ARBA00004651"/>
    </source>
</evidence>